<dbReference type="PROSITE" id="PS50157">
    <property type="entry name" value="ZINC_FINGER_C2H2_2"/>
    <property type="match status" value="1"/>
</dbReference>
<dbReference type="AlphaFoldDB" id="A0A0R2BSQ2"/>
<keyword evidence="5" id="KW-1185">Reference proteome</keyword>
<dbReference type="EMBL" id="AYYK01000008">
    <property type="protein sequence ID" value="KRM78966.1"/>
    <property type="molecule type" value="Genomic_DNA"/>
</dbReference>
<comment type="caution">
    <text evidence="4">The sequence shown here is derived from an EMBL/GenBank/DDBJ whole genome shotgun (WGS) entry which is preliminary data.</text>
</comment>
<organism evidence="4 5">
    <name type="scientific">Lapidilactobacillus dextrinicus DSM 20335</name>
    <dbReference type="NCBI Taxonomy" id="1423738"/>
    <lineage>
        <taxon>Bacteria</taxon>
        <taxon>Bacillati</taxon>
        <taxon>Bacillota</taxon>
        <taxon>Bacilli</taxon>
        <taxon>Lactobacillales</taxon>
        <taxon>Lactobacillaceae</taxon>
        <taxon>Lapidilactobacillus</taxon>
    </lineage>
</organism>
<dbReference type="SUPFAM" id="SSF82771">
    <property type="entry name" value="GIY-YIG endonuclease"/>
    <property type="match status" value="1"/>
</dbReference>
<dbReference type="SUPFAM" id="SSF46894">
    <property type="entry name" value="C-terminal effector domain of the bipartite response regulators"/>
    <property type="match status" value="1"/>
</dbReference>
<dbReference type="InterPro" id="IPR016032">
    <property type="entry name" value="Sig_transdc_resp-reg_C-effctor"/>
</dbReference>
<evidence type="ECO:0000313" key="4">
    <source>
        <dbReference type="EMBL" id="KRM78966.1"/>
    </source>
</evidence>
<proteinExistence type="predicted"/>
<feature type="domain" description="C2H2-type" evidence="3">
    <location>
        <begin position="22"/>
        <end position="50"/>
    </location>
</feature>
<evidence type="ECO:0000256" key="2">
    <source>
        <dbReference type="ARBA" id="ARBA00023163"/>
    </source>
</evidence>
<dbReference type="RefSeq" id="WP_318655622.1">
    <property type="nucleotide sequence ID" value="NZ_AYYK01000008.1"/>
</dbReference>
<dbReference type="InterPro" id="IPR013087">
    <property type="entry name" value="Znf_C2H2_type"/>
</dbReference>
<dbReference type="GO" id="GO:0006355">
    <property type="term" value="P:regulation of DNA-templated transcription"/>
    <property type="evidence" value="ECO:0007669"/>
    <property type="project" value="InterPro"/>
</dbReference>
<dbReference type="CDD" id="cd10451">
    <property type="entry name" value="GIY-YIG_LuxR_like"/>
    <property type="match status" value="1"/>
</dbReference>
<dbReference type="PROSITE" id="PS00028">
    <property type="entry name" value="ZINC_FINGER_C2H2_1"/>
    <property type="match status" value="1"/>
</dbReference>
<accession>A0A0R2BSQ2</accession>
<dbReference type="STRING" id="1423738.FC84_GL000122"/>
<sequence length="266" mass="31251">MNPTDFTIDELVQGYRQIRKIYSCNYCSATFFKQEQINNHLAEQHNGALSALLSVPEKYNTLTQNQQQLLTVFKQPIKDSNIAKQLQVSPSTIRHQKFTFREKAKQAQLYLAQYQAVFGSDQDAELLPVPPTTAATGELFNMEKKMKKEDRKAIIQSYKLQSTYYGVIQLTNQINHKIYIEAVPNTKNRWDYYKMNLNNHAYRDSDLQHAWDQYGETAFNLEVLWQEKTDDVENLRLELKNLKKEWLTKLQPFGERGYNKPLRENN</sequence>
<dbReference type="GO" id="GO:0003677">
    <property type="term" value="F:DNA binding"/>
    <property type="evidence" value="ECO:0007669"/>
    <property type="project" value="InterPro"/>
</dbReference>
<keyword evidence="2" id="KW-0804">Transcription</keyword>
<evidence type="ECO:0000256" key="1">
    <source>
        <dbReference type="ARBA" id="ARBA00023015"/>
    </source>
</evidence>
<evidence type="ECO:0000259" key="3">
    <source>
        <dbReference type="PROSITE" id="PS50157"/>
    </source>
</evidence>
<gene>
    <name evidence="4" type="ORF">FC84_GL000122</name>
</gene>
<name>A0A0R2BSQ2_9LACO</name>
<evidence type="ECO:0000313" key="5">
    <source>
        <dbReference type="Proteomes" id="UP000051813"/>
    </source>
</evidence>
<dbReference type="PATRIC" id="fig|1423738.3.peg.124"/>
<reference evidence="4 5" key="1">
    <citation type="journal article" date="2015" name="Genome Announc.">
        <title>Expanding the biotechnology potential of lactobacilli through comparative genomics of 213 strains and associated genera.</title>
        <authorList>
            <person name="Sun Z."/>
            <person name="Harris H.M."/>
            <person name="McCann A."/>
            <person name="Guo C."/>
            <person name="Argimon S."/>
            <person name="Zhang W."/>
            <person name="Yang X."/>
            <person name="Jeffery I.B."/>
            <person name="Cooney J.C."/>
            <person name="Kagawa T.F."/>
            <person name="Liu W."/>
            <person name="Song Y."/>
            <person name="Salvetti E."/>
            <person name="Wrobel A."/>
            <person name="Rasinkangas P."/>
            <person name="Parkhill J."/>
            <person name="Rea M.C."/>
            <person name="O'Sullivan O."/>
            <person name="Ritari J."/>
            <person name="Douillard F.P."/>
            <person name="Paul Ross R."/>
            <person name="Yang R."/>
            <person name="Briner A.E."/>
            <person name="Felis G.E."/>
            <person name="de Vos W.M."/>
            <person name="Barrangou R."/>
            <person name="Klaenhammer T.R."/>
            <person name="Caufield P.W."/>
            <person name="Cui Y."/>
            <person name="Zhang H."/>
            <person name="O'Toole P.W."/>
        </authorList>
    </citation>
    <scope>NUCLEOTIDE SEQUENCE [LARGE SCALE GENOMIC DNA]</scope>
    <source>
        <strain evidence="4 5">DSM 20335</strain>
    </source>
</reference>
<protein>
    <recommendedName>
        <fullName evidence="3">C2H2-type domain-containing protein</fullName>
    </recommendedName>
</protein>
<dbReference type="Proteomes" id="UP000051813">
    <property type="component" value="Unassembled WGS sequence"/>
</dbReference>
<dbReference type="InterPro" id="IPR035901">
    <property type="entry name" value="GIY-YIG_endonuc_sf"/>
</dbReference>
<dbReference type="Gene3D" id="3.40.1440.10">
    <property type="entry name" value="GIY-YIG endonuclease"/>
    <property type="match status" value="1"/>
</dbReference>
<keyword evidence="1" id="KW-0805">Transcription regulation</keyword>